<accession>A0AAV5WT56</accession>
<feature type="non-terminal residue" evidence="1">
    <location>
        <position position="97"/>
    </location>
</feature>
<name>A0AAV5WT56_9BILA</name>
<evidence type="ECO:0000313" key="2">
    <source>
        <dbReference type="Proteomes" id="UP001432322"/>
    </source>
</evidence>
<protein>
    <submittedName>
        <fullName evidence="1">Uncharacterized protein</fullName>
    </submittedName>
</protein>
<feature type="non-terminal residue" evidence="1">
    <location>
        <position position="1"/>
    </location>
</feature>
<organism evidence="1 2">
    <name type="scientific">Pristionchus fissidentatus</name>
    <dbReference type="NCBI Taxonomy" id="1538716"/>
    <lineage>
        <taxon>Eukaryota</taxon>
        <taxon>Metazoa</taxon>
        <taxon>Ecdysozoa</taxon>
        <taxon>Nematoda</taxon>
        <taxon>Chromadorea</taxon>
        <taxon>Rhabditida</taxon>
        <taxon>Rhabditina</taxon>
        <taxon>Diplogasteromorpha</taxon>
        <taxon>Diplogasteroidea</taxon>
        <taxon>Neodiplogasteridae</taxon>
        <taxon>Pristionchus</taxon>
    </lineage>
</organism>
<reference evidence="1" key="1">
    <citation type="submission" date="2023-10" db="EMBL/GenBank/DDBJ databases">
        <title>Genome assembly of Pristionchus species.</title>
        <authorList>
            <person name="Yoshida K."/>
            <person name="Sommer R.J."/>
        </authorList>
    </citation>
    <scope>NUCLEOTIDE SEQUENCE</scope>
    <source>
        <strain evidence="1">RS5133</strain>
    </source>
</reference>
<dbReference type="Proteomes" id="UP001432322">
    <property type="component" value="Unassembled WGS sequence"/>
</dbReference>
<dbReference type="EMBL" id="BTSY01000006">
    <property type="protein sequence ID" value="GMT34790.1"/>
    <property type="molecule type" value="Genomic_DNA"/>
</dbReference>
<comment type="caution">
    <text evidence="1">The sequence shown here is derived from an EMBL/GenBank/DDBJ whole genome shotgun (WGS) entry which is preliminary data.</text>
</comment>
<keyword evidence="2" id="KW-1185">Reference proteome</keyword>
<gene>
    <name evidence="1" type="ORF">PFISCL1PPCAC_26087</name>
</gene>
<evidence type="ECO:0000313" key="1">
    <source>
        <dbReference type="EMBL" id="GMT34790.1"/>
    </source>
</evidence>
<sequence length="97" mass="11329">NLKLLKWRYVPQKDAAEQHFLFESSSNEDLLLLTEETKGLFMFTRFRPNLQYCKKVINNSCRIWPRGEEDTVNIPMKSSARPGDPVVMPDRITDSII</sequence>
<dbReference type="AlphaFoldDB" id="A0AAV5WT56"/>
<proteinExistence type="predicted"/>